<protein>
    <submittedName>
        <fullName evidence="1">A341e586-fd3b-4283-afa1-8bec51dbcd03</fullName>
    </submittedName>
</protein>
<evidence type="ECO:0000313" key="2">
    <source>
        <dbReference type="Proteomes" id="UP000289323"/>
    </source>
</evidence>
<reference evidence="1 2" key="1">
    <citation type="submission" date="2018-04" db="EMBL/GenBank/DDBJ databases">
        <authorList>
            <person name="Huttner S."/>
            <person name="Dainat J."/>
        </authorList>
    </citation>
    <scope>NUCLEOTIDE SEQUENCE [LARGE SCALE GENOMIC DNA]</scope>
</reference>
<evidence type="ECO:0000313" key="1">
    <source>
        <dbReference type="EMBL" id="SPQ24062.1"/>
    </source>
</evidence>
<organism evidence="1 2">
    <name type="scientific">Thermothielavioides terrestris</name>
    <dbReference type="NCBI Taxonomy" id="2587410"/>
    <lineage>
        <taxon>Eukaryota</taxon>
        <taxon>Fungi</taxon>
        <taxon>Dikarya</taxon>
        <taxon>Ascomycota</taxon>
        <taxon>Pezizomycotina</taxon>
        <taxon>Sordariomycetes</taxon>
        <taxon>Sordariomycetidae</taxon>
        <taxon>Sordariales</taxon>
        <taxon>Chaetomiaceae</taxon>
        <taxon>Thermothielavioides</taxon>
    </lineage>
</organism>
<dbReference type="AlphaFoldDB" id="A0A3S4C8H2"/>
<name>A0A3S4C8H2_9PEZI</name>
<dbReference type="EMBL" id="OUUZ01000011">
    <property type="protein sequence ID" value="SPQ24062.1"/>
    <property type="molecule type" value="Genomic_DNA"/>
</dbReference>
<gene>
    <name evidence="1" type="ORF">TT172_LOCUS6481</name>
</gene>
<proteinExistence type="predicted"/>
<accession>A0A3S4C8H2</accession>
<dbReference type="Proteomes" id="UP000289323">
    <property type="component" value="Unassembled WGS sequence"/>
</dbReference>
<sequence length="288" mass="32564">MPPSPEPPAVFLPLFVAVSDHIPDPPAYGDNPPPYAVAADEPPAYREQAGVDPDEVLPPCALVLHGRFVYRAGPTPGTTAGSDALYQLSRLIHEQRSETERIDFQRLDYRVRPSPDGSSAVTRRAKDVYSLEYLAPRPYAHIPAVLRLVPQSRKTLGEVCIVKRPFFHWGYRALRVLSEAERRRVQAEGGRAKKGEYHFAIKGRDEAWQWRDAAGRVAARQTCERMPGRPADVEFRLDVLVPLPRRTLDSLVAMWCMWIWHLCTLGITSRKPYEDPTGMLHHPNARPH</sequence>